<feature type="compositionally biased region" description="Basic and acidic residues" evidence="1">
    <location>
        <begin position="359"/>
        <end position="370"/>
    </location>
</feature>
<proteinExistence type="predicted"/>
<feature type="compositionally biased region" description="Basic and acidic residues" evidence="1">
    <location>
        <begin position="381"/>
        <end position="391"/>
    </location>
</feature>
<accession>A0A2A7NWN2</accession>
<feature type="region of interest" description="Disordered" evidence="1">
    <location>
        <begin position="303"/>
        <end position="391"/>
    </location>
</feature>
<protein>
    <recommendedName>
        <fullName evidence="4">Teichuronopeptide biosynthesis TupA-like protein</fullName>
    </recommendedName>
</protein>
<feature type="compositionally biased region" description="Basic and acidic residues" evidence="1">
    <location>
        <begin position="336"/>
        <end position="349"/>
    </location>
</feature>
<dbReference type="OrthoDB" id="9791827at2"/>
<evidence type="ECO:0000313" key="3">
    <source>
        <dbReference type="Proteomes" id="UP000220340"/>
    </source>
</evidence>
<comment type="caution">
    <text evidence="2">The sequence shown here is derived from an EMBL/GenBank/DDBJ whole genome shotgun (WGS) entry which is preliminary data.</text>
</comment>
<keyword evidence="3" id="KW-1185">Reference proteome</keyword>
<organism evidence="2 3">
    <name type="scientific">Mycolicibacterium diernhoferi</name>
    <dbReference type="NCBI Taxonomy" id="1801"/>
    <lineage>
        <taxon>Bacteria</taxon>
        <taxon>Bacillati</taxon>
        <taxon>Actinomycetota</taxon>
        <taxon>Actinomycetes</taxon>
        <taxon>Mycobacteriales</taxon>
        <taxon>Mycobacteriaceae</taxon>
        <taxon>Mycolicibacterium</taxon>
    </lineage>
</organism>
<sequence length="391" mass="44771">MGSAHVTWRERSRLVRAVRLWRTRNPRTFRDKVRYKMLRDHRDLVVTFADKAAVRDYVATSVGRQYLPIAYAIVDEPTDLYHAVLPDTFVVKPTHGSGAVIVVSEHAPAEARLPDDPGDWSYRYVRPRYVGRHDIVRIAQGWVAQLYGQGPNREWVYGQVPRRVLVEELLTDADGEIPDDYKFFVFHGKCAYVQLDVGRFGRRTQDFFRPDWEHLPLRGGPPWADPRPEPPPQLAEMIAVAQRLGADTDFVRVDLYCVGDRVVFGELTSFPAGGDSPFDPEYFNHEFGSHWTVPRRYRERRLETPSPGHSLLMTDKTPPPGPTDQGRTGGMATREVAPDVVEKHRRESPVPEDATEVTDEQRREQQQLDHQDDDPDAPGAHQDRHQLADET</sequence>
<dbReference type="AlphaFoldDB" id="A0A2A7NWN2"/>
<evidence type="ECO:0000313" key="2">
    <source>
        <dbReference type="EMBL" id="PEG54713.1"/>
    </source>
</evidence>
<gene>
    <name evidence="2" type="ORF">CRI78_09390</name>
</gene>
<reference evidence="2 3" key="1">
    <citation type="submission" date="2017-10" db="EMBL/GenBank/DDBJ databases">
        <title>The new phylogeny of genus Mycobacterium.</title>
        <authorList>
            <person name="Tortoli E."/>
            <person name="Trovato A."/>
            <person name="Cirillo D.M."/>
        </authorList>
    </citation>
    <scope>NUCLEOTIDE SEQUENCE [LARGE SCALE GENOMIC DNA]</scope>
    <source>
        <strain evidence="2 3">IP141170001</strain>
    </source>
</reference>
<name>A0A2A7NWN2_9MYCO</name>
<dbReference type="Pfam" id="PF14305">
    <property type="entry name" value="ATPgrasp_TupA"/>
    <property type="match status" value="1"/>
</dbReference>
<evidence type="ECO:0008006" key="4">
    <source>
        <dbReference type="Google" id="ProtNLM"/>
    </source>
</evidence>
<dbReference type="InterPro" id="IPR029465">
    <property type="entry name" value="ATPgrasp_TupA"/>
</dbReference>
<dbReference type="Proteomes" id="UP000220340">
    <property type="component" value="Unassembled WGS sequence"/>
</dbReference>
<dbReference type="EMBL" id="PDCR01000010">
    <property type="protein sequence ID" value="PEG54713.1"/>
    <property type="molecule type" value="Genomic_DNA"/>
</dbReference>
<evidence type="ECO:0000256" key="1">
    <source>
        <dbReference type="SAM" id="MobiDB-lite"/>
    </source>
</evidence>
<dbReference type="RefSeq" id="WP_079244880.1">
    <property type="nucleotide sequence ID" value="NZ_BAAATC010000015.1"/>
</dbReference>